<gene>
    <name evidence="1" type="ORF">K8F61_09865</name>
</gene>
<keyword evidence="2" id="KW-1185">Reference proteome</keyword>
<proteinExistence type="predicted"/>
<evidence type="ECO:0000313" key="1">
    <source>
        <dbReference type="EMBL" id="UGS25015.1"/>
    </source>
</evidence>
<organism evidence="1 2">
    <name type="scientific">Microbacterium resistens</name>
    <dbReference type="NCBI Taxonomy" id="156977"/>
    <lineage>
        <taxon>Bacteria</taxon>
        <taxon>Bacillati</taxon>
        <taxon>Actinomycetota</taxon>
        <taxon>Actinomycetes</taxon>
        <taxon>Micrococcales</taxon>
        <taxon>Microbacteriaceae</taxon>
        <taxon>Microbacterium</taxon>
    </lineage>
</organism>
<sequence length="299" mass="30688">MTPAYATQDDQANDVAFAVAQAAPVSLAATSLSQEDDVLRAELAEGVSVVLPNEATRPIELSRNDGALGARVLVPNATALGPATLAADGSVTYSGNTSTPAVNVLASEDQVRVSTVIASPEQPEQFSYDFGPGASIEVAADGSATVYRANGEGEGVALVETAVAQVQAPWAVDANGNDVATEYVVDGSTLTQVVKHSDVDVAYPVVADPTFDAPLPFQSRVRFDRAETKTIADLGIASLGGAVCGPMAAVCIAAGVVLAYNAGVAENSNPKRCVQVTLTTAPAVPPVWWVDTYLEGPCR</sequence>
<protein>
    <submittedName>
        <fullName evidence="1">Uncharacterized protein</fullName>
    </submittedName>
</protein>
<dbReference type="EMBL" id="CP082781">
    <property type="protein sequence ID" value="UGS25015.1"/>
    <property type="molecule type" value="Genomic_DNA"/>
</dbReference>
<accession>A0ABY3RP96</accession>
<evidence type="ECO:0000313" key="2">
    <source>
        <dbReference type="Proteomes" id="UP001199642"/>
    </source>
</evidence>
<reference evidence="1 2" key="1">
    <citation type="submission" date="2023-01" db="EMBL/GenBank/DDBJ databases">
        <title>Characterization of estradiol degrading bacteria Microbacterium sp. MZT7 and reveal degrading genes through genome analysis.</title>
        <authorList>
            <person name="Hao P."/>
            <person name="Gao Y."/>
        </authorList>
    </citation>
    <scope>NUCLEOTIDE SEQUENCE [LARGE SCALE GENOMIC DNA]</scope>
    <source>
        <strain evidence="1 2">MZT7</strain>
    </source>
</reference>
<dbReference type="RefSeq" id="WP_231818880.1">
    <property type="nucleotide sequence ID" value="NZ_CP082781.1"/>
</dbReference>
<dbReference type="Proteomes" id="UP001199642">
    <property type="component" value="Chromosome"/>
</dbReference>
<name>A0ABY3RP96_9MICO</name>